<dbReference type="AlphaFoldDB" id="A0A392U9Y2"/>
<evidence type="ECO:0000256" key="1">
    <source>
        <dbReference type="SAM" id="MobiDB-lite"/>
    </source>
</evidence>
<organism evidence="2 3">
    <name type="scientific">Trifolium medium</name>
    <dbReference type="NCBI Taxonomy" id="97028"/>
    <lineage>
        <taxon>Eukaryota</taxon>
        <taxon>Viridiplantae</taxon>
        <taxon>Streptophyta</taxon>
        <taxon>Embryophyta</taxon>
        <taxon>Tracheophyta</taxon>
        <taxon>Spermatophyta</taxon>
        <taxon>Magnoliopsida</taxon>
        <taxon>eudicotyledons</taxon>
        <taxon>Gunneridae</taxon>
        <taxon>Pentapetalae</taxon>
        <taxon>rosids</taxon>
        <taxon>fabids</taxon>
        <taxon>Fabales</taxon>
        <taxon>Fabaceae</taxon>
        <taxon>Papilionoideae</taxon>
        <taxon>50 kb inversion clade</taxon>
        <taxon>NPAAA clade</taxon>
        <taxon>Hologalegina</taxon>
        <taxon>IRL clade</taxon>
        <taxon>Trifolieae</taxon>
        <taxon>Trifolium</taxon>
    </lineage>
</organism>
<dbReference type="EMBL" id="LXQA010773441">
    <property type="protein sequence ID" value="MCI70319.1"/>
    <property type="molecule type" value="Genomic_DNA"/>
</dbReference>
<name>A0A392U9Y2_9FABA</name>
<feature type="non-terminal residue" evidence="2">
    <location>
        <position position="1"/>
    </location>
</feature>
<comment type="caution">
    <text evidence="2">The sequence shown here is derived from an EMBL/GenBank/DDBJ whole genome shotgun (WGS) entry which is preliminary data.</text>
</comment>
<evidence type="ECO:0000313" key="2">
    <source>
        <dbReference type="EMBL" id="MCI70319.1"/>
    </source>
</evidence>
<protein>
    <submittedName>
        <fullName evidence="2">Uncharacterized protein</fullName>
    </submittedName>
</protein>
<sequence>QSLPAASLLTDWRDAPSTPARCADDRTISKPHQHAGATRHHPLRGAQLAEDLQHNYRM</sequence>
<proteinExistence type="predicted"/>
<reference evidence="2 3" key="1">
    <citation type="journal article" date="2018" name="Front. Plant Sci.">
        <title>Red Clover (Trifolium pratense) and Zigzag Clover (T. medium) - A Picture of Genomic Similarities and Differences.</title>
        <authorList>
            <person name="Dluhosova J."/>
            <person name="Istvanek J."/>
            <person name="Nedelnik J."/>
            <person name="Repkova J."/>
        </authorList>
    </citation>
    <scope>NUCLEOTIDE SEQUENCE [LARGE SCALE GENOMIC DNA]</scope>
    <source>
        <strain evidence="3">cv. 10/8</strain>
        <tissue evidence="2">Leaf</tissue>
    </source>
</reference>
<feature type="region of interest" description="Disordered" evidence="1">
    <location>
        <begin position="1"/>
        <end position="45"/>
    </location>
</feature>
<feature type="compositionally biased region" description="Basic residues" evidence="1">
    <location>
        <begin position="29"/>
        <end position="43"/>
    </location>
</feature>
<dbReference type="Proteomes" id="UP000265520">
    <property type="component" value="Unassembled WGS sequence"/>
</dbReference>
<keyword evidence="3" id="KW-1185">Reference proteome</keyword>
<evidence type="ECO:0000313" key="3">
    <source>
        <dbReference type="Proteomes" id="UP000265520"/>
    </source>
</evidence>
<accession>A0A392U9Y2</accession>